<dbReference type="Pfam" id="PF00155">
    <property type="entry name" value="Aminotran_1_2"/>
    <property type="match status" value="1"/>
</dbReference>
<keyword evidence="4 8" id="KW-0808">Transferase</keyword>
<organism evidence="8 9">
    <name type="scientific">Arthrobacter globiformis (strain ATCC 8010 / DSM 20124 / JCM 1332 / NBRC 12137 / NCIMB 8907 / NRRL B-2979 / 168)</name>
    <dbReference type="NCBI Taxonomy" id="1077972"/>
    <lineage>
        <taxon>Bacteria</taxon>
        <taxon>Bacillati</taxon>
        <taxon>Actinomycetota</taxon>
        <taxon>Actinomycetes</taxon>
        <taxon>Micrococcales</taxon>
        <taxon>Micrococcaceae</taxon>
        <taxon>Arthrobacter</taxon>
    </lineage>
</organism>
<dbReference type="InterPro" id="IPR015421">
    <property type="entry name" value="PyrdxlP-dep_Trfase_major"/>
</dbReference>
<gene>
    <name evidence="8" type="ORF">ARGLB_094_00320</name>
</gene>
<dbReference type="InterPro" id="IPR015424">
    <property type="entry name" value="PyrdxlP-dep_Trfase"/>
</dbReference>
<dbReference type="Proteomes" id="UP000003828">
    <property type="component" value="Unassembled WGS sequence"/>
</dbReference>
<keyword evidence="9" id="KW-1185">Reference proteome</keyword>
<evidence type="ECO:0000256" key="6">
    <source>
        <dbReference type="SAM" id="MobiDB-lite"/>
    </source>
</evidence>
<dbReference type="GO" id="GO:0006520">
    <property type="term" value="P:amino acid metabolic process"/>
    <property type="evidence" value="ECO:0007669"/>
    <property type="project" value="InterPro"/>
</dbReference>
<evidence type="ECO:0000256" key="1">
    <source>
        <dbReference type="ARBA" id="ARBA00001933"/>
    </source>
</evidence>
<feature type="region of interest" description="Disordered" evidence="6">
    <location>
        <begin position="1"/>
        <end position="26"/>
    </location>
</feature>
<comment type="caution">
    <text evidence="8">The sequence shown here is derived from an EMBL/GenBank/DDBJ whole genome shotgun (WGS) entry which is preliminary data.</text>
</comment>
<comment type="similarity">
    <text evidence="2">Belongs to the class-I pyridoxal-phosphate-dependent aminotransferase family.</text>
</comment>
<dbReference type="InterPro" id="IPR050596">
    <property type="entry name" value="AspAT/PAT-like"/>
</dbReference>
<evidence type="ECO:0000313" key="9">
    <source>
        <dbReference type="Proteomes" id="UP000003828"/>
    </source>
</evidence>
<dbReference type="GO" id="GO:0030170">
    <property type="term" value="F:pyridoxal phosphate binding"/>
    <property type="evidence" value="ECO:0007669"/>
    <property type="project" value="InterPro"/>
</dbReference>
<dbReference type="SUPFAM" id="SSF53383">
    <property type="entry name" value="PLP-dependent transferases"/>
    <property type="match status" value="1"/>
</dbReference>
<evidence type="ECO:0000256" key="5">
    <source>
        <dbReference type="ARBA" id="ARBA00022898"/>
    </source>
</evidence>
<proteinExistence type="inferred from homology"/>
<feature type="domain" description="Aminotransferase class I/classII large" evidence="7">
    <location>
        <begin position="28"/>
        <end position="369"/>
    </location>
</feature>
<dbReference type="PANTHER" id="PTHR46383:SF1">
    <property type="entry name" value="ASPARTATE AMINOTRANSFERASE"/>
    <property type="match status" value="1"/>
</dbReference>
<dbReference type="GO" id="GO:0008483">
    <property type="term" value="F:transaminase activity"/>
    <property type="evidence" value="ECO:0007669"/>
    <property type="project" value="UniProtKB-KW"/>
</dbReference>
<comment type="cofactor">
    <cofactor evidence="1">
        <name>pyridoxal 5'-phosphate</name>
        <dbReference type="ChEBI" id="CHEBI:597326"/>
    </cofactor>
</comment>
<evidence type="ECO:0000259" key="7">
    <source>
        <dbReference type="Pfam" id="PF00155"/>
    </source>
</evidence>
<dbReference type="OrthoDB" id="9763453at2"/>
<protein>
    <submittedName>
        <fullName evidence="8">Aspartate aminotransferase</fullName>
    </submittedName>
</protein>
<dbReference type="eggNOG" id="COG0436">
    <property type="taxonomic scope" value="Bacteria"/>
</dbReference>
<reference evidence="8 9" key="1">
    <citation type="submission" date="2011-12" db="EMBL/GenBank/DDBJ databases">
        <title>Whole genome shotgun sequence of Arthrobacter globiformis NBRC 12137.</title>
        <authorList>
            <person name="Miyazawa S."/>
            <person name="Hosoyama A."/>
            <person name="Tsuchikane K."/>
            <person name="Katsumata H."/>
            <person name="Yamazaki S."/>
            <person name="Fujita N."/>
        </authorList>
    </citation>
    <scope>NUCLEOTIDE SEQUENCE [LARGE SCALE GENOMIC DNA]</scope>
    <source>
        <strain evidence="8 9">NBRC 12137</strain>
    </source>
</reference>
<dbReference type="AlphaFoldDB" id="H0QSU6"/>
<keyword evidence="5" id="KW-0663">Pyridoxal phosphate</keyword>
<dbReference type="InterPro" id="IPR004839">
    <property type="entry name" value="Aminotransferase_I/II_large"/>
</dbReference>
<evidence type="ECO:0000313" key="8">
    <source>
        <dbReference type="EMBL" id="GAB15897.1"/>
    </source>
</evidence>
<name>H0QSU6_ARTG1</name>
<dbReference type="PANTHER" id="PTHR46383">
    <property type="entry name" value="ASPARTATE AMINOTRANSFERASE"/>
    <property type="match status" value="1"/>
</dbReference>
<sequence length="387" mass="41210">MSASHAVERIISSSRRPKTLGAGKPGAISLAMGEPDSGTPAAVVEAAITALSRGRTRYAPMAGSPELQHALARHTTAKYGRPTMSEEIVLTHGGSGGLAATMLALVNPGDRILIPEPTYSLYADHAAMIGAEVIWVPNLADGSLDLDTLRHEAATARMIILCNPGNPTGRVYPDSDLHRLEQLLQDNPNLLLLADEAYADITFDGGAFTSAMTLANVRDQVVCCSTFSKTYAMTGWRLGHVVAPAELASRINTIHRTLNGPLSTFIQDAAFTALQIPDADLQAAALSYQQRRDIVVEFLTGLAGVEMLTPQGAFYAFPRITSSLTSDEMAARFAEAGVLVRSGSEFGPSGEGHIRISFATDVDSLKEGLVRFASTVRDMTRADARTN</sequence>
<dbReference type="RefSeq" id="WP_003805786.1">
    <property type="nucleotide sequence ID" value="NZ_BAEG01000094.1"/>
</dbReference>
<dbReference type="Gene3D" id="3.40.640.10">
    <property type="entry name" value="Type I PLP-dependent aspartate aminotransferase-like (Major domain)"/>
    <property type="match status" value="1"/>
</dbReference>
<dbReference type="STRING" id="1077972.ARGLB_094_00320"/>
<dbReference type="CDD" id="cd00609">
    <property type="entry name" value="AAT_like"/>
    <property type="match status" value="1"/>
</dbReference>
<evidence type="ECO:0000256" key="4">
    <source>
        <dbReference type="ARBA" id="ARBA00022679"/>
    </source>
</evidence>
<evidence type="ECO:0000256" key="3">
    <source>
        <dbReference type="ARBA" id="ARBA00022576"/>
    </source>
</evidence>
<evidence type="ECO:0000256" key="2">
    <source>
        <dbReference type="ARBA" id="ARBA00007441"/>
    </source>
</evidence>
<dbReference type="EMBL" id="BAEG01000094">
    <property type="protein sequence ID" value="GAB15897.1"/>
    <property type="molecule type" value="Genomic_DNA"/>
</dbReference>
<accession>H0QSU6</accession>
<keyword evidence="3 8" id="KW-0032">Aminotransferase</keyword>